<feature type="transmembrane region" description="Helical" evidence="1">
    <location>
        <begin position="208"/>
        <end position="226"/>
    </location>
</feature>
<feature type="transmembrane region" description="Helical" evidence="1">
    <location>
        <begin position="126"/>
        <end position="149"/>
    </location>
</feature>
<feature type="transmembrane region" description="Helical" evidence="1">
    <location>
        <begin position="155"/>
        <end position="172"/>
    </location>
</feature>
<organism evidence="2 3">
    <name type="scientific">Vicingus serpentipes</name>
    <dbReference type="NCBI Taxonomy" id="1926625"/>
    <lineage>
        <taxon>Bacteria</taxon>
        <taxon>Pseudomonadati</taxon>
        <taxon>Bacteroidota</taxon>
        <taxon>Flavobacteriia</taxon>
        <taxon>Flavobacteriales</taxon>
        <taxon>Vicingaceae</taxon>
        <taxon>Vicingus</taxon>
    </lineage>
</organism>
<sequence>MWFLKLYNYICAKPTKKGLIPYIELMNKTYLILTLLIAMLLGENLQAQDKLLFLNGKEVEGSILSKNNYELTFKDTKNKEFTVDTYRLFSYNQNNTENVIYKFDTLEGNFLKVEDMKMFVYGERGAYESFSSPVANITGLIIGGAAGYLMQKDQSFIYVTAPLVYTTLTLPFPTRLKQKKLTNTDHIKDDEYLRGYERVARSKRTQNALKSSIIGTAAGFLVGLIIN</sequence>
<reference evidence="2 3" key="1">
    <citation type="submission" date="2019-08" db="EMBL/GenBank/DDBJ databases">
        <title>Genome of Vicingus serpentipes NCIMB 15042.</title>
        <authorList>
            <person name="Bowman J.P."/>
        </authorList>
    </citation>
    <scope>NUCLEOTIDE SEQUENCE [LARGE SCALE GENOMIC DNA]</scope>
    <source>
        <strain evidence="2 3">NCIMB 15042</strain>
    </source>
</reference>
<keyword evidence="3" id="KW-1185">Reference proteome</keyword>
<dbReference type="AlphaFoldDB" id="A0A5C6RS35"/>
<dbReference type="EMBL" id="VOOS01000003">
    <property type="protein sequence ID" value="TXB65108.1"/>
    <property type="molecule type" value="Genomic_DNA"/>
</dbReference>
<evidence type="ECO:0000313" key="2">
    <source>
        <dbReference type="EMBL" id="TXB65108.1"/>
    </source>
</evidence>
<keyword evidence="1" id="KW-1133">Transmembrane helix</keyword>
<comment type="caution">
    <text evidence="2">The sequence shown here is derived from an EMBL/GenBank/DDBJ whole genome shotgun (WGS) entry which is preliminary data.</text>
</comment>
<keyword evidence="1" id="KW-0812">Transmembrane</keyword>
<dbReference type="Proteomes" id="UP000321721">
    <property type="component" value="Unassembled WGS sequence"/>
</dbReference>
<feature type="transmembrane region" description="Helical" evidence="1">
    <location>
        <begin position="20"/>
        <end position="41"/>
    </location>
</feature>
<evidence type="ECO:0000256" key="1">
    <source>
        <dbReference type="SAM" id="Phobius"/>
    </source>
</evidence>
<gene>
    <name evidence="2" type="ORF">FRY74_06690</name>
</gene>
<protein>
    <submittedName>
        <fullName evidence="2">Uncharacterized protein</fullName>
    </submittedName>
</protein>
<dbReference type="RefSeq" id="WP_170227971.1">
    <property type="nucleotide sequence ID" value="NZ_VOOS01000003.1"/>
</dbReference>
<evidence type="ECO:0000313" key="3">
    <source>
        <dbReference type="Proteomes" id="UP000321721"/>
    </source>
</evidence>
<proteinExistence type="predicted"/>
<keyword evidence="1" id="KW-0472">Membrane</keyword>
<accession>A0A5C6RS35</accession>
<name>A0A5C6RS35_9FLAO</name>